<dbReference type="SUPFAM" id="SSF52777">
    <property type="entry name" value="CoA-dependent acyltransferases"/>
    <property type="match status" value="3"/>
</dbReference>
<keyword evidence="6" id="KW-1185">Reference proteome</keyword>
<organism evidence="5 6">
    <name type="scientific">Streptomyces amakusaensis</name>
    <dbReference type="NCBI Taxonomy" id="67271"/>
    <lineage>
        <taxon>Bacteria</taxon>
        <taxon>Bacillati</taxon>
        <taxon>Actinomycetota</taxon>
        <taxon>Actinomycetes</taxon>
        <taxon>Kitasatosporales</taxon>
        <taxon>Streptomycetaceae</taxon>
        <taxon>Streptomyces</taxon>
    </lineage>
</organism>
<dbReference type="InterPro" id="IPR023213">
    <property type="entry name" value="CAT-like_dom_sf"/>
</dbReference>
<dbReference type="SMART" id="SM00823">
    <property type="entry name" value="PKS_PP"/>
    <property type="match status" value="1"/>
</dbReference>
<dbReference type="PANTHER" id="PTHR45398:SF1">
    <property type="entry name" value="ENZYME, PUTATIVE (JCVI)-RELATED"/>
    <property type="match status" value="1"/>
</dbReference>
<accession>A0ABW0ASS4</accession>
<dbReference type="SUPFAM" id="SSF47336">
    <property type="entry name" value="ACP-like"/>
    <property type="match status" value="1"/>
</dbReference>
<keyword evidence="2" id="KW-0596">Phosphopantetheine</keyword>
<dbReference type="Gene3D" id="1.10.1200.10">
    <property type="entry name" value="ACP-like"/>
    <property type="match status" value="1"/>
</dbReference>
<dbReference type="Pfam" id="PF00668">
    <property type="entry name" value="Condensation"/>
    <property type="match status" value="1"/>
</dbReference>
<comment type="cofactor">
    <cofactor evidence="1">
        <name>pantetheine 4'-phosphate</name>
        <dbReference type="ChEBI" id="CHEBI:47942"/>
    </cofactor>
</comment>
<feature type="domain" description="Carrier" evidence="4">
    <location>
        <begin position="6"/>
        <end position="80"/>
    </location>
</feature>
<dbReference type="Proteomes" id="UP001596160">
    <property type="component" value="Unassembled WGS sequence"/>
</dbReference>
<keyword evidence="3" id="KW-0597">Phosphoprotein</keyword>
<name>A0ABW0ASS4_9ACTN</name>
<gene>
    <name evidence="5" type="ORF">ACFPRH_34300</name>
</gene>
<dbReference type="InterPro" id="IPR036736">
    <property type="entry name" value="ACP-like_sf"/>
</dbReference>
<evidence type="ECO:0000256" key="3">
    <source>
        <dbReference type="ARBA" id="ARBA00022553"/>
    </source>
</evidence>
<dbReference type="Pfam" id="PF00550">
    <property type="entry name" value="PP-binding"/>
    <property type="match status" value="1"/>
</dbReference>
<evidence type="ECO:0000313" key="6">
    <source>
        <dbReference type="Proteomes" id="UP001596160"/>
    </source>
</evidence>
<evidence type="ECO:0000313" key="5">
    <source>
        <dbReference type="EMBL" id="MFC5156799.1"/>
    </source>
</evidence>
<dbReference type="EMBL" id="JBHSKP010000042">
    <property type="protein sequence ID" value="MFC5156799.1"/>
    <property type="molecule type" value="Genomic_DNA"/>
</dbReference>
<evidence type="ECO:0000259" key="4">
    <source>
        <dbReference type="PROSITE" id="PS50075"/>
    </source>
</evidence>
<protein>
    <submittedName>
        <fullName evidence="5">Condensation domain-containing protein</fullName>
    </submittedName>
</protein>
<feature type="non-terminal residue" evidence="5">
    <location>
        <position position="638"/>
    </location>
</feature>
<dbReference type="Gene3D" id="3.30.559.10">
    <property type="entry name" value="Chloramphenicol acetyltransferase-like domain"/>
    <property type="match status" value="2"/>
</dbReference>
<dbReference type="RefSeq" id="WP_381735514.1">
    <property type="nucleotide sequence ID" value="NZ_JBHSKP010000042.1"/>
</dbReference>
<dbReference type="InterPro" id="IPR010060">
    <property type="entry name" value="NRPS_synth"/>
</dbReference>
<dbReference type="InterPro" id="IPR009081">
    <property type="entry name" value="PP-bd_ACP"/>
</dbReference>
<dbReference type="InterPro" id="IPR006162">
    <property type="entry name" value="Ppantetheine_attach_site"/>
</dbReference>
<reference evidence="6" key="1">
    <citation type="journal article" date="2019" name="Int. J. Syst. Evol. Microbiol.">
        <title>The Global Catalogue of Microorganisms (GCM) 10K type strain sequencing project: providing services to taxonomists for standard genome sequencing and annotation.</title>
        <authorList>
            <consortium name="The Broad Institute Genomics Platform"/>
            <consortium name="The Broad Institute Genome Sequencing Center for Infectious Disease"/>
            <person name="Wu L."/>
            <person name="Ma J."/>
        </authorList>
    </citation>
    <scope>NUCLEOTIDE SEQUENCE [LARGE SCALE GENOMIC DNA]</scope>
    <source>
        <strain evidence="6">PCU 266</strain>
    </source>
</reference>
<dbReference type="InterPro" id="IPR001242">
    <property type="entry name" value="Condensation_dom"/>
</dbReference>
<proteinExistence type="predicted"/>
<dbReference type="NCBIfam" id="TIGR01720">
    <property type="entry name" value="NRPS-para261"/>
    <property type="match status" value="1"/>
</dbReference>
<evidence type="ECO:0000256" key="1">
    <source>
        <dbReference type="ARBA" id="ARBA00001957"/>
    </source>
</evidence>
<evidence type="ECO:0000256" key="2">
    <source>
        <dbReference type="ARBA" id="ARBA00022450"/>
    </source>
</evidence>
<dbReference type="PANTHER" id="PTHR45398">
    <property type="match status" value="1"/>
</dbReference>
<dbReference type="PROSITE" id="PS50075">
    <property type="entry name" value="CARRIER"/>
    <property type="match status" value="1"/>
</dbReference>
<dbReference type="InterPro" id="IPR020806">
    <property type="entry name" value="PKS_PP-bd"/>
</dbReference>
<dbReference type="PROSITE" id="PS00012">
    <property type="entry name" value="PHOSPHOPANTETHEINE"/>
    <property type="match status" value="1"/>
</dbReference>
<comment type="caution">
    <text evidence="5">The sequence shown here is derived from an EMBL/GenBank/DDBJ whole genome shotgun (WGS) entry which is preliminary data.</text>
</comment>
<dbReference type="Gene3D" id="3.30.559.30">
    <property type="entry name" value="Nonribosomal peptide synthetase, condensation domain"/>
    <property type="match status" value="1"/>
</dbReference>
<sequence>MKNDHESRTSREQILCALFAEVLGLPEVGVEDGFFDLGGDSILAIQLVSRAREEGLEFTRREVFQRQSVGGLAVVARDVGVVGVVGDGEGVGVLPLTPVMFGFGGVGGPGFEGFCQSVVVRVPGGVGLGVVRGVVQAVLDRHDVWRSRLVGVGEGWGLDVGGVGVVRAVDCVRRVDAWGVSDADLGVLVGSVGREVAGELDPVGGVMVRFVWFDRGGVVPGRLLVVAHHLVVDGVSWRVVVSDLGVAWGALSEGRVVVLPGVGTSFRRWARLLVEEASGVGRVGELGLWSGVLSGPDVVVGSRRLDAGRDVVGSAVSLSWVLPAGVSSGLLSRVSSVFFCGVDEVLLAGLAVAFGRWSGFGGGAGAGSLLVDVEGHGREEFVAGVDLSRTVGWFTGVYPVRLNTGTDAGVGGVLKGVKESVRGVPDGGVGFGLLRYLNVETGRVLAGLPSASVAFNYLGRFPAGRDEDWAPAVEAGVLGGGADERMPLTHALAVNAVTRDLPEGPEVSFTLTWAGEVLTGSQVQELGDAWVVALAELVEEAERPGAGGRTPSDLPLVTLTQTEIDQISEVEQPQDILPLSPLQEGLLFHAVYDVEGPDVYVVQLVFGLEGRVDAGRLRGAAEALLVRYPQVGARFVVR</sequence>